<dbReference type="InterPro" id="IPR045304">
    <property type="entry name" value="LbH_SAT"/>
</dbReference>
<dbReference type="InterPro" id="IPR011004">
    <property type="entry name" value="Trimer_LpxA-like_sf"/>
</dbReference>
<protein>
    <submittedName>
        <fullName evidence="4">Serine acetyltransferase</fullName>
    </submittedName>
</protein>
<comment type="caution">
    <text evidence="4">The sequence shown here is derived from an EMBL/GenBank/DDBJ whole genome shotgun (WGS) entry which is preliminary data.</text>
</comment>
<dbReference type="SUPFAM" id="SSF51161">
    <property type="entry name" value="Trimeric LpxA-like enzymes"/>
    <property type="match status" value="1"/>
</dbReference>
<keyword evidence="2 4" id="KW-0808">Transferase</keyword>
<evidence type="ECO:0000313" key="5">
    <source>
        <dbReference type="Proteomes" id="UP000233535"/>
    </source>
</evidence>
<dbReference type="GO" id="GO:0008652">
    <property type="term" value="P:amino acid biosynthetic process"/>
    <property type="evidence" value="ECO:0007669"/>
    <property type="project" value="UniProtKB-KW"/>
</dbReference>
<dbReference type="InterPro" id="IPR042122">
    <property type="entry name" value="Ser_AcTrfase_N_sf"/>
</dbReference>
<evidence type="ECO:0000313" key="4">
    <source>
        <dbReference type="EMBL" id="PKQ60347.1"/>
    </source>
</evidence>
<dbReference type="CDD" id="cd03354">
    <property type="entry name" value="LbH_SAT"/>
    <property type="match status" value="1"/>
</dbReference>
<dbReference type="AlphaFoldDB" id="A0A2N3HQN1"/>
<dbReference type="Proteomes" id="UP000233535">
    <property type="component" value="Unassembled WGS sequence"/>
</dbReference>
<dbReference type="InterPro" id="IPR053376">
    <property type="entry name" value="Serine_acetyltransferase"/>
</dbReference>
<keyword evidence="3" id="KW-0012">Acyltransferase</keyword>
<evidence type="ECO:0000256" key="3">
    <source>
        <dbReference type="ARBA" id="ARBA00023315"/>
    </source>
</evidence>
<sequence length="279" mass="31412">MSYLSKVMEELQASRENSEFDMPGRDLAHRFVEEAMNSLFPINARRSNSCYEQESLLYQLESLLRLLLLPVKKELAVPLEKITHDFMKTLPKVYRDLLMDAEAIQKFDPAARNIGEVIIAYPGFFAIMVYRLSNVLYLLDVPIIPRLMSEYAHTKTGIDIHPGATIGESFFIDHGTGVVIGESAIIKNNVKIYQGVTLGALQVKKSLAKKKRHPTVEDNVIIYSNTTILGGDTVIGRNSIIGGNVWLTSSVESDSIVYHKHETKVRTNLDESKIINFQI</sequence>
<dbReference type="EMBL" id="MVDD01000028">
    <property type="protein sequence ID" value="PKQ60347.1"/>
    <property type="molecule type" value="Genomic_DNA"/>
</dbReference>
<evidence type="ECO:0000256" key="1">
    <source>
        <dbReference type="ARBA" id="ARBA00022605"/>
    </source>
</evidence>
<accession>A0A2N3HQN1</accession>
<organism evidence="4 5">
    <name type="scientific">Labilibaculum filiforme</name>
    <dbReference type="NCBI Taxonomy" id="1940526"/>
    <lineage>
        <taxon>Bacteria</taxon>
        <taxon>Pseudomonadati</taxon>
        <taxon>Bacteroidota</taxon>
        <taxon>Bacteroidia</taxon>
        <taxon>Marinilabiliales</taxon>
        <taxon>Marinifilaceae</taxon>
        <taxon>Labilibaculum</taxon>
    </lineage>
</organism>
<name>A0A2N3HQN1_9BACT</name>
<dbReference type="Gene3D" id="2.160.10.10">
    <property type="entry name" value="Hexapeptide repeat proteins"/>
    <property type="match status" value="1"/>
</dbReference>
<proteinExistence type="predicted"/>
<dbReference type="OrthoDB" id="9801456at2"/>
<dbReference type="PANTHER" id="PTHR42811">
    <property type="entry name" value="SERINE ACETYLTRANSFERASE"/>
    <property type="match status" value="1"/>
</dbReference>
<keyword evidence="5" id="KW-1185">Reference proteome</keyword>
<dbReference type="NCBIfam" id="NF041874">
    <property type="entry name" value="EPS_EpsC"/>
    <property type="match status" value="1"/>
</dbReference>
<keyword evidence="1" id="KW-0028">Amino-acid biosynthesis</keyword>
<dbReference type="RefSeq" id="WP_101263483.1">
    <property type="nucleotide sequence ID" value="NZ_MVDD01000028.1"/>
</dbReference>
<reference evidence="4 5" key="1">
    <citation type="journal article" date="2017" name="Front. Microbiol.">
        <title>Labilibaculum manganireducens gen. nov., sp. nov. and Labilibaculum filiforme sp. nov., Novel Bacteroidetes Isolated from Subsurface Sediments of the Baltic Sea.</title>
        <authorList>
            <person name="Vandieken V."/>
            <person name="Marshall I.P."/>
            <person name="Niemann H."/>
            <person name="Engelen B."/>
            <person name="Cypionka H."/>
        </authorList>
    </citation>
    <scope>NUCLEOTIDE SEQUENCE [LARGE SCALE GENOMIC DNA]</scope>
    <source>
        <strain evidence="4 5">59.16B</strain>
    </source>
</reference>
<evidence type="ECO:0000256" key="2">
    <source>
        <dbReference type="ARBA" id="ARBA00022679"/>
    </source>
</evidence>
<dbReference type="GO" id="GO:0016746">
    <property type="term" value="F:acyltransferase activity"/>
    <property type="evidence" value="ECO:0007669"/>
    <property type="project" value="UniProtKB-KW"/>
</dbReference>
<dbReference type="Gene3D" id="1.10.3130.10">
    <property type="entry name" value="serine acetyltransferase, domain 1"/>
    <property type="match status" value="1"/>
</dbReference>
<gene>
    <name evidence="4" type="ORF">BZG02_19755</name>
</gene>